<evidence type="ECO:0000256" key="8">
    <source>
        <dbReference type="ARBA" id="ARBA00022840"/>
    </source>
</evidence>
<evidence type="ECO:0000256" key="1">
    <source>
        <dbReference type="ARBA" id="ARBA00003798"/>
    </source>
</evidence>
<keyword evidence="6" id="KW-0547">Nucleotide-binding</keyword>
<keyword evidence="11" id="KW-1185">Reference proteome</keyword>
<dbReference type="GO" id="GO:0005524">
    <property type="term" value="F:ATP binding"/>
    <property type="evidence" value="ECO:0007669"/>
    <property type="project" value="UniProtKB-KW"/>
</dbReference>
<evidence type="ECO:0000313" key="10">
    <source>
        <dbReference type="EMBL" id="KAF2121778.1"/>
    </source>
</evidence>
<dbReference type="PANTHER" id="PTHR12755:SF3">
    <property type="entry name" value="POLYNUCLEOTIDE 5'-HYDROXYL-KINASE NOL9"/>
    <property type="match status" value="1"/>
</dbReference>
<evidence type="ECO:0000259" key="9">
    <source>
        <dbReference type="Pfam" id="PF16575"/>
    </source>
</evidence>
<name>A0A6A5ZTX3_9PLEO</name>
<dbReference type="InterPro" id="IPR045116">
    <property type="entry name" value="Clp1/Grc3"/>
</dbReference>
<dbReference type="Gene3D" id="3.40.50.300">
    <property type="entry name" value="P-loop containing nucleotide triphosphate hydrolases"/>
    <property type="match status" value="1"/>
</dbReference>
<dbReference type="OrthoDB" id="4054781at2759"/>
<dbReference type="GO" id="GO:0051731">
    <property type="term" value="F:polynucleotide 5'-hydroxyl-kinase activity"/>
    <property type="evidence" value="ECO:0007669"/>
    <property type="project" value="InterPro"/>
</dbReference>
<evidence type="ECO:0000313" key="11">
    <source>
        <dbReference type="Proteomes" id="UP000799770"/>
    </source>
</evidence>
<evidence type="ECO:0000256" key="2">
    <source>
        <dbReference type="ARBA" id="ARBA00011003"/>
    </source>
</evidence>
<keyword evidence="8" id="KW-0067">ATP-binding</keyword>
<evidence type="ECO:0000256" key="4">
    <source>
        <dbReference type="ARBA" id="ARBA00019824"/>
    </source>
</evidence>
<evidence type="ECO:0000256" key="3">
    <source>
        <dbReference type="ARBA" id="ARBA00018706"/>
    </source>
</evidence>
<dbReference type="GO" id="GO:0005634">
    <property type="term" value="C:nucleus"/>
    <property type="evidence" value="ECO:0007669"/>
    <property type="project" value="TreeGrafter"/>
</dbReference>
<dbReference type="EMBL" id="ML977311">
    <property type="protein sequence ID" value="KAF2121778.1"/>
    <property type="molecule type" value="Genomic_DNA"/>
</dbReference>
<dbReference type="SUPFAM" id="SSF52540">
    <property type="entry name" value="P-loop containing nucleoside triphosphate hydrolases"/>
    <property type="match status" value="1"/>
</dbReference>
<gene>
    <name evidence="10" type="ORF">BDV96DRAFT_639865</name>
</gene>
<comment type="similarity">
    <text evidence="2">Belongs to the Clp1 family. NOL9/GRC3 subfamily.</text>
</comment>
<keyword evidence="7" id="KW-0418">Kinase</keyword>
<dbReference type="PANTHER" id="PTHR12755">
    <property type="entry name" value="CLEAVAGE/POLYADENYLATION FACTOR IA SUBUNIT CLP1P"/>
    <property type="match status" value="1"/>
</dbReference>
<evidence type="ECO:0000256" key="7">
    <source>
        <dbReference type="ARBA" id="ARBA00022777"/>
    </source>
</evidence>
<evidence type="ECO:0000256" key="6">
    <source>
        <dbReference type="ARBA" id="ARBA00022741"/>
    </source>
</evidence>
<dbReference type="AlphaFoldDB" id="A0A6A5ZTX3"/>
<dbReference type="InterPro" id="IPR027417">
    <property type="entry name" value="P-loop_NTPase"/>
</dbReference>
<proteinExistence type="inferred from homology"/>
<reference evidence="10" key="1">
    <citation type="journal article" date="2020" name="Stud. Mycol.">
        <title>101 Dothideomycetes genomes: a test case for predicting lifestyles and emergence of pathogens.</title>
        <authorList>
            <person name="Haridas S."/>
            <person name="Albert R."/>
            <person name="Binder M."/>
            <person name="Bloem J."/>
            <person name="Labutti K."/>
            <person name="Salamov A."/>
            <person name="Andreopoulos B."/>
            <person name="Baker S."/>
            <person name="Barry K."/>
            <person name="Bills G."/>
            <person name="Bluhm B."/>
            <person name="Cannon C."/>
            <person name="Castanera R."/>
            <person name="Culley D."/>
            <person name="Daum C."/>
            <person name="Ezra D."/>
            <person name="Gonzalez J."/>
            <person name="Henrissat B."/>
            <person name="Kuo A."/>
            <person name="Liang C."/>
            <person name="Lipzen A."/>
            <person name="Lutzoni F."/>
            <person name="Magnuson J."/>
            <person name="Mondo S."/>
            <person name="Nolan M."/>
            <person name="Ohm R."/>
            <person name="Pangilinan J."/>
            <person name="Park H.-J."/>
            <person name="Ramirez L."/>
            <person name="Alfaro M."/>
            <person name="Sun H."/>
            <person name="Tritt A."/>
            <person name="Yoshinaga Y."/>
            <person name="Zwiers L.-H."/>
            <person name="Turgeon B."/>
            <person name="Goodwin S."/>
            <person name="Spatafora J."/>
            <person name="Crous P."/>
            <person name="Grigoriev I."/>
        </authorList>
    </citation>
    <scope>NUCLEOTIDE SEQUENCE</scope>
    <source>
        <strain evidence="10">CBS 627.86</strain>
    </source>
</reference>
<comment type="function">
    <text evidence="1">Polynucleotide 5'-kinase involved in rRNA processing.</text>
</comment>
<dbReference type="Pfam" id="PF16575">
    <property type="entry name" value="CLP1_P"/>
    <property type="match status" value="1"/>
</dbReference>
<feature type="domain" description="Clp1 P-loop" evidence="9">
    <location>
        <begin position="236"/>
        <end position="443"/>
    </location>
</feature>
<evidence type="ECO:0000256" key="5">
    <source>
        <dbReference type="ARBA" id="ARBA00022679"/>
    </source>
</evidence>
<sequence>MPGKRKRQAGNPSDFVSSKRPISAIAAAKLRAQQVTHVDGNLEASPGPLSVVPESDAEEIPFGDHVQEAQRNPQLCNWRNEQKNVISESEDQLTIALSKNSTVSFIGCYRLTVLKGAVNVNGANLASSSKTGQTATSYLVYAASPCPIPSIRGLDHENQIQVSTCREPTQLADICPLFADIWSGATTATESTSFKLVRQSSSDLLGRPLYPLLAPEDWLHQIEECATHALKTIIIGPPSTGKSTFARRLLNRYLTGFGRHAKARSLVYYLDLDNGSQEYGPNGIIALYRIRQLNLGPSFTHSSTLSTLSGPYEIVRSHPLPIRGLRDHKDHFEACVEDLMQTFKASQHRVEAAPLIINTPGKTFASDIANITRLLSLTRPQRCIHVADLEATQESGADTLVALTSATAASRVSYHQVSAQKPLNNPSHSESELQSMKLQSYFHCIGQEKIKSHQLVYDAKPLSHKMPWDLHYEDTEVAYQSFIGFMLLSEWSSPNQLQRMLNGAIVQVVSTTDVEVQNLLDTIPRTNKYRIPYFEKSLDGNVKPLDPKLSNVVCTAMIRGFDPERRVIQLLVPETYEDLLYGLEPKSTVLVGGCCETPEWAFTEGAYSELSRQKHNTGDAISSPWVATSEAIEEMGYLNTARRVRKYHQ</sequence>
<dbReference type="InterPro" id="IPR032319">
    <property type="entry name" value="CLP1_P"/>
</dbReference>
<dbReference type="Proteomes" id="UP000799770">
    <property type="component" value="Unassembled WGS sequence"/>
</dbReference>
<keyword evidence="5" id="KW-0808">Transferase</keyword>
<protein>
    <recommendedName>
        <fullName evidence="4">Polynucleotide 5'-hydroxyl-kinase GRC3</fullName>
    </recommendedName>
    <alternativeName>
        <fullName evidence="3">Polynucleotide 5'-hydroxyl-kinase grc3</fullName>
    </alternativeName>
</protein>
<accession>A0A6A5ZTX3</accession>
<dbReference type="GO" id="GO:0000448">
    <property type="term" value="P:cleavage in ITS2 between 5.8S rRNA and LSU-rRNA of tricistronic rRNA transcript (SSU-rRNA, 5.8S rRNA, LSU-rRNA)"/>
    <property type="evidence" value="ECO:0007669"/>
    <property type="project" value="TreeGrafter"/>
</dbReference>
<organism evidence="10 11">
    <name type="scientific">Lophiotrema nucula</name>
    <dbReference type="NCBI Taxonomy" id="690887"/>
    <lineage>
        <taxon>Eukaryota</taxon>
        <taxon>Fungi</taxon>
        <taxon>Dikarya</taxon>
        <taxon>Ascomycota</taxon>
        <taxon>Pezizomycotina</taxon>
        <taxon>Dothideomycetes</taxon>
        <taxon>Pleosporomycetidae</taxon>
        <taxon>Pleosporales</taxon>
        <taxon>Lophiotremataceae</taxon>
        <taxon>Lophiotrema</taxon>
    </lineage>
</organism>